<name>A0A7M5XFH6_9CNID</name>
<dbReference type="Pfam" id="PF13087">
    <property type="entry name" value="AAA_12"/>
    <property type="match status" value="1"/>
</dbReference>
<keyword evidence="27" id="KW-1185">Reference proteome</keyword>
<dbReference type="CDD" id="cd18808">
    <property type="entry name" value="SF1_C_Upf1"/>
    <property type="match status" value="1"/>
</dbReference>
<dbReference type="GO" id="GO:0003729">
    <property type="term" value="F:mRNA binding"/>
    <property type="evidence" value="ECO:0007669"/>
    <property type="project" value="TreeGrafter"/>
</dbReference>
<dbReference type="GO" id="GO:0071013">
    <property type="term" value="C:catalytic step 2 spliceosome"/>
    <property type="evidence" value="ECO:0007669"/>
    <property type="project" value="TreeGrafter"/>
</dbReference>
<dbReference type="EC" id="3.6.4.13" evidence="2"/>
<dbReference type="GO" id="GO:0005654">
    <property type="term" value="C:nucleoplasm"/>
    <property type="evidence" value="ECO:0007669"/>
    <property type="project" value="UniProtKB-SubCell"/>
</dbReference>
<dbReference type="Pfam" id="PF16399">
    <property type="entry name" value="Aquarius_N_1st"/>
    <property type="match status" value="1"/>
</dbReference>
<keyword evidence="5" id="KW-0547">Nucleotide-binding</keyword>
<evidence type="ECO:0000256" key="6">
    <source>
        <dbReference type="ARBA" id="ARBA00022801"/>
    </source>
</evidence>
<protein>
    <recommendedName>
        <fullName evidence="17">RNA helicase aquarius</fullName>
        <ecNumber evidence="2">3.6.4.13</ecNumber>
    </recommendedName>
    <alternativeName>
        <fullName evidence="18">Intron-binding protein of 160 kDa</fullName>
    </alternativeName>
</protein>
<keyword evidence="12 19" id="KW-0539">Nucleus</keyword>
<evidence type="ECO:0000256" key="17">
    <source>
        <dbReference type="ARBA" id="ARBA00069875"/>
    </source>
</evidence>
<evidence type="ECO:0000256" key="19">
    <source>
        <dbReference type="PIRNR" id="PIRNR038901"/>
    </source>
</evidence>
<dbReference type="InterPro" id="IPR045055">
    <property type="entry name" value="DNA2/NAM7-like"/>
</dbReference>
<dbReference type="InterPro" id="IPR041677">
    <property type="entry name" value="DNA2/NAM7_AAA_11"/>
</dbReference>
<evidence type="ECO:0000256" key="4">
    <source>
        <dbReference type="ARBA" id="ARBA00022728"/>
    </source>
</evidence>
<keyword evidence="11 19" id="KW-0508">mRNA splicing</keyword>
<comment type="subcellular location">
    <subcellularLocation>
        <location evidence="1">Nucleus</location>
        <location evidence="1">Nucleoplasm</location>
    </subcellularLocation>
</comment>
<dbReference type="InterPro" id="IPR026300">
    <property type="entry name" value="CWF11_fam"/>
</dbReference>
<dbReference type="InterPro" id="IPR048967">
    <property type="entry name" value="Aquarius_insert"/>
</dbReference>
<dbReference type="RefSeq" id="XP_066918869.1">
    <property type="nucleotide sequence ID" value="XM_067062768.1"/>
</dbReference>
<dbReference type="Pfam" id="PF21144">
    <property type="entry name" value="Aquarius_N_3rd"/>
    <property type="match status" value="1"/>
</dbReference>
<dbReference type="PIRSF" id="PIRSF038901">
    <property type="entry name" value="AQR_cwf11"/>
    <property type="match status" value="1"/>
</dbReference>
<proteinExistence type="inferred from homology"/>
<sequence length="1435" mass="167083">MSNAKQKKDRGSVPSVDQIQSDILTKYAHDHWANKKENTSKYDAKIISNIYKTELKANNFPTKRIMLLEFSQYLENYLWKHFSGKESTDEHMMSICILVNEKCRERVPPWEAFRKSPEEFESFFQRVLKKIIDTQAKISVKERTILLVFLVRCFNSLEVDIIREQVQKLISLPMWSSLLPGRLEQELKSVPKYKKYWNILKKKDGKCDGDTLERLKFERSFLTKLTNLFFVFLKTVPEEGDVSSDIVIFCERFIELMVDLESLLPTRRFFNVVIDNHHVVVTCQLSNLAKHPKGKLFNQLVDMLKFYTGFEINDHTGESLTDYDMTEAHYDKITSLQRAVFKNYKSDGSTFAMSNVASVDTRETLYKQLKKFSTKKLHNIAAYLNLIPNLKEMPEGEKYDKTFIIELLISKHERRPSQIQILNKKPLYPTEEVLWDENIVPSQYYSGEGCLALPKLNLQFLTLHDYLLRNHNLFQLESTYEIRSDVEDSIGRLKPWTNEYNETMFDGWARMAVVINGFSIFEVGKPKVGETCPSRVKADIKISLSTRQMLRLEWESLRKHDVCFLITIRAKKTHTNMGYDRKQPFAEQYGIQYIRGCEIEGMLDEEGHVIEEGPDPKPILKGNDRTYRVWMDCNQYEVDMKKTNTGSEDIYETFNVFMRRKPKENNFKAVLETIRDLMNTECLVPSWIHDIFLGYDDPSAANYKNLDNQITDLDFVDTFLDMDHLKASFPDYKIQCDQEVEAQRPPFRISFPAKPAPAPQTKTSRKRKAEEETPITNIKTNEDENVLKIEPYVIPNRGPYPYNQPKMNAVPFTPTQVEAIKSGMQPGLTMVVGPPGTGKTDVAVQIISNIYHNFPEQRTLIVTHSNQALNQLFEKIMALDIDERHLLRLGHGEESLETEKDFSRYGRVNFVLARRMHLLEEVQRLQQSLGVPGDMSYTCETAGHFYLYQVIARWEEYQSRLKKKPDDMEAISEYFPFKVYFLNAPLPLFKGKSYEEDREIAEGCYRHIKKIFTELDEYRAFELLRNGRDRSKYLLIKTAKIIAMTCTHAALRRRDLVELGFKYDNVLMEEAAQILEIETFVPLMLQTPEDGYNRLKRVILIGDHHQLPPVIKNMAFQKFSNMEQSLFTRFVRLGVPYVQLDAQGRARPSICSLYSWRYQKLGNLSHVVTRPKFKAANPGLFYDYQLINVENFNGVGESEPNPFFYQNLGEAEYCVALFMYMRLLGYPASSISILTTYNGQKHLIRDVIDKRCGENPIIGRPHKVTTVDRYQGQQNDYIILSLVRTKTVGHLRDVRRLIVAMSRARLGLYVFARVSLFQNCFELRPAFSQLMARPMNLFLAPDEKYPSQRPINVLPSGKPFILNDMPQMAQYVYDIYSQRVQEMERLEKLKKSQPKSEPKSEPKSDDKKPDSGDQKNASQTKVEKQQMIVNEVEMN</sequence>
<evidence type="ECO:0000259" key="22">
    <source>
        <dbReference type="Pfam" id="PF13087"/>
    </source>
</evidence>
<evidence type="ECO:0000313" key="26">
    <source>
        <dbReference type="EnsemblMetazoa" id="CLYHEMP022440.1"/>
    </source>
</evidence>
<comment type="subunit">
    <text evidence="16">Identified in the spliceosome C complex. Component of the XAB2 complex, a multimeric protein complex composed of XAB2, PRPF19, AQR, ZNF830, ISY1, and PPIE. Identified in a pentameric intron-binding (IB) complex composed of AQR, XAB2, ISY1, ZNF830 and PPIE that is incorporated into the spliceosome as a preassembled complex. The IB complex does not contain PRPF19. Within the spliceosome, interacts with SNRPA1, SF3B1, SF3B3, SF3A1 and SF3A2.</text>
</comment>
<keyword evidence="9" id="KW-0694">RNA-binding</keyword>
<feature type="region of interest" description="Disordered" evidence="20">
    <location>
        <begin position="749"/>
        <end position="772"/>
    </location>
</feature>
<keyword evidence="4" id="KW-0747">Spliceosome</keyword>
<keyword evidence="6" id="KW-0378">Hydrolase</keyword>
<evidence type="ECO:0000259" key="21">
    <source>
        <dbReference type="Pfam" id="PF13086"/>
    </source>
</evidence>
<evidence type="ECO:0000256" key="9">
    <source>
        <dbReference type="ARBA" id="ARBA00022884"/>
    </source>
</evidence>
<feature type="domain" description="RNA helicase aquarius N-terminal" evidence="23">
    <location>
        <begin position="24"/>
        <end position="416"/>
    </location>
</feature>
<feature type="compositionally biased region" description="Basic and acidic residues" evidence="20">
    <location>
        <begin position="1386"/>
        <end position="1413"/>
    </location>
</feature>
<evidence type="ECO:0000256" key="18">
    <source>
        <dbReference type="ARBA" id="ARBA00083796"/>
    </source>
</evidence>
<evidence type="ECO:0000256" key="3">
    <source>
        <dbReference type="ARBA" id="ARBA00022664"/>
    </source>
</evidence>
<evidence type="ECO:0000256" key="16">
    <source>
        <dbReference type="ARBA" id="ARBA00063921"/>
    </source>
</evidence>
<feature type="domain" description="RNA helicase aquarius insertion" evidence="25">
    <location>
        <begin position="708"/>
        <end position="804"/>
    </location>
</feature>
<evidence type="ECO:0000256" key="14">
    <source>
        <dbReference type="ARBA" id="ARBA00057313"/>
    </source>
</evidence>
<evidence type="ECO:0000256" key="2">
    <source>
        <dbReference type="ARBA" id="ARBA00012552"/>
    </source>
</evidence>
<evidence type="ECO:0000256" key="5">
    <source>
        <dbReference type="ARBA" id="ARBA00022741"/>
    </source>
</evidence>
<comment type="function">
    <text evidence="14">Involved in pre-mRNA splicing as component of the spliceosome. Intron-binding spliceosomal protein required to link pre-mRNA splicing and snoRNP (small nucleolar ribonucleoprotein) biogenesis. Plays a key role in position-dependent assembly of intron-encoded box C/D small snoRNP, splicing being required for snoRNP assembly. May act by helping the folding of the snoRNA sequence. Binds to intron of pre-mRNAs in a sequence-independent manner, contacting the region between snoRNA and the branchpoint of introns (40 nucleotides upstream of the branchpoint) during the late stages of splicing. Has ATP-dependent RNA helicase activity and can unwind double-stranded RNA molecules with a 3' overhang (in vitro).</text>
</comment>
<keyword evidence="7" id="KW-0347">Helicase</keyword>
<dbReference type="FunFam" id="3.40.50.300:FF:000396">
    <property type="entry name" value="RNA helicase aquarius"/>
    <property type="match status" value="1"/>
</dbReference>
<keyword evidence="8" id="KW-0067">ATP-binding</keyword>
<dbReference type="OrthoDB" id="1879at2759"/>
<evidence type="ECO:0000256" key="1">
    <source>
        <dbReference type="ARBA" id="ARBA00004642"/>
    </source>
</evidence>
<feature type="domain" description="RNA helicase aquarius beta-barrel" evidence="24">
    <location>
        <begin position="494"/>
        <end position="660"/>
    </location>
</feature>
<dbReference type="PANTHER" id="PTHR10887">
    <property type="entry name" value="DNA2/NAM7 HELICASE FAMILY"/>
    <property type="match status" value="1"/>
</dbReference>
<evidence type="ECO:0000256" key="8">
    <source>
        <dbReference type="ARBA" id="ARBA00022840"/>
    </source>
</evidence>
<accession>A0A7M5XFH6</accession>
<keyword evidence="3 19" id="KW-0507">mRNA processing</keyword>
<evidence type="ECO:0000256" key="12">
    <source>
        <dbReference type="ARBA" id="ARBA00023242"/>
    </source>
</evidence>
<dbReference type="InterPro" id="IPR027417">
    <property type="entry name" value="P-loop_NTPase"/>
</dbReference>
<dbReference type="Pfam" id="PF21143">
    <property type="entry name" value="Aquarius_N_2nd"/>
    <property type="match status" value="1"/>
</dbReference>
<evidence type="ECO:0000259" key="24">
    <source>
        <dbReference type="Pfam" id="PF21143"/>
    </source>
</evidence>
<dbReference type="InterPro" id="IPR041679">
    <property type="entry name" value="DNA2/NAM7-like_C"/>
</dbReference>
<dbReference type="SUPFAM" id="SSF52540">
    <property type="entry name" value="P-loop containing nucleoside triphosphate hydrolases"/>
    <property type="match status" value="1"/>
</dbReference>
<keyword evidence="10" id="KW-0007">Acetylation</keyword>
<dbReference type="CDD" id="cd17935">
    <property type="entry name" value="EEXXQc_AQR"/>
    <property type="match status" value="1"/>
</dbReference>
<dbReference type="PANTHER" id="PTHR10887:SF5">
    <property type="entry name" value="RNA HELICASE AQUARIUS"/>
    <property type="match status" value="1"/>
</dbReference>
<evidence type="ECO:0000256" key="20">
    <source>
        <dbReference type="SAM" id="MobiDB-lite"/>
    </source>
</evidence>
<dbReference type="Gene3D" id="3.40.50.300">
    <property type="entry name" value="P-loop containing nucleotide triphosphate hydrolases"/>
    <property type="match status" value="2"/>
</dbReference>
<feature type="domain" description="DNA2/NAM7 helicase-like C-terminal" evidence="22">
    <location>
        <begin position="1122"/>
        <end position="1312"/>
    </location>
</feature>
<dbReference type="GO" id="GO:0000398">
    <property type="term" value="P:mRNA splicing, via spliceosome"/>
    <property type="evidence" value="ECO:0007669"/>
    <property type="project" value="InterPro"/>
</dbReference>
<evidence type="ECO:0000259" key="23">
    <source>
        <dbReference type="Pfam" id="PF16399"/>
    </source>
</evidence>
<organism evidence="26 27">
    <name type="scientific">Clytia hemisphaerica</name>
    <dbReference type="NCBI Taxonomy" id="252671"/>
    <lineage>
        <taxon>Eukaryota</taxon>
        <taxon>Metazoa</taxon>
        <taxon>Cnidaria</taxon>
        <taxon>Hydrozoa</taxon>
        <taxon>Hydroidolina</taxon>
        <taxon>Leptothecata</taxon>
        <taxon>Obeliida</taxon>
        <taxon>Clytiidae</taxon>
        <taxon>Clytia</taxon>
    </lineage>
</organism>
<dbReference type="Pfam" id="PF13086">
    <property type="entry name" value="AAA_11"/>
    <property type="match status" value="1"/>
</dbReference>
<comment type="similarity">
    <text evidence="15 19">Belongs to the CWF11 family.</text>
</comment>
<dbReference type="InterPro" id="IPR048966">
    <property type="entry name" value="Aquarius_b-barrel"/>
</dbReference>
<feature type="domain" description="DNA2/NAM7 helicase helicase" evidence="21">
    <location>
        <begin position="815"/>
        <end position="1113"/>
    </location>
</feature>
<evidence type="ECO:0000256" key="10">
    <source>
        <dbReference type="ARBA" id="ARBA00022990"/>
    </source>
</evidence>
<comment type="catalytic activity">
    <reaction evidence="13">
        <text>ATP + H2O = ADP + phosphate + H(+)</text>
        <dbReference type="Rhea" id="RHEA:13065"/>
        <dbReference type="ChEBI" id="CHEBI:15377"/>
        <dbReference type="ChEBI" id="CHEBI:15378"/>
        <dbReference type="ChEBI" id="CHEBI:30616"/>
        <dbReference type="ChEBI" id="CHEBI:43474"/>
        <dbReference type="ChEBI" id="CHEBI:456216"/>
        <dbReference type="EC" id="3.6.4.13"/>
    </reaction>
</comment>
<evidence type="ECO:0000259" key="25">
    <source>
        <dbReference type="Pfam" id="PF21144"/>
    </source>
</evidence>
<dbReference type="GO" id="GO:0003724">
    <property type="term" value="F:RNA helicase activity"/>
    <property type="evidence" value="ECO:0007669"/>
    <property type="project" value="UniProtKB-EC"/>
</dbReference>
<evidence type="ECO:0000256" key="11">
    <source>
        <dbReference type="ARBA" id="ARBA00023187"/>
    </source>
</evidence>
<dbReference type="GeneID" id="136806207"/>
<dbReference type="GO" id="GO:0016787">
    <property type="term" value="F:hydrolase activity"/>
    <property type="evidence" value="ECO:0007669"/>
    <property type="project" value="UniProtKB-KW"/>
</dbReference>
<evidence type="ECO:0000256" key="7">
    <source>
        <dbReference type="ARBA" id="ARBA00022806"/>
    </source>
</evidence>
<reference evidence="26" key="1">
    <citation type="submission" date="2021-01" db="UniProtKB">
        <authorList>
            <consortium name="EnsemblMetazoa"/>
        </authorList>
    </citation>
    <scope>IDENTIFICATION</scope>
</reference>
<evidence type="ECO:0000313" key="27">
    <source>
        <dbReference type="Proteomes" id="UP000594262"/>
    </source>
</evidence>
<evidence type="ECO:0000256" key="13">
    <source>
        <dbReference type="ARBA" id="ARBA00047984"/>
    </source>
</evidence>
<feature type="region of interest" description="Disordered" evidence="20">
    <location>
        <begin position="1386"/>
        <end position="1435"/>
    </location>
</feature>
<dbReference type="InterPro" id="IPR032174">
    <property type="entry name" value="Aquarius_N"/>
</dbReference>
<dbReference type="InterPro" id="IPR047187">
    <property type="entry name" value="SF1_C_Upf1"/>
</dbReference>
<dbReference type="EnsemblMetazoa" id="CLYHEMT022440.1">
    <property type="protein sequence ID" value="CLYHEMP022440.1"/>
    <property type="gene ID" value="CLYHEMG022440"/>
</dbReference>
<dbReference type="Proteomes" id="UP000594262">
    <property type="component" value="Unplaced"/>
</dbReference>
<evidence type="ECO:0000256" key="15">
    <source>
        <dbReference type="ARBA" id="ARBA00061244"/>
    </source>
</evidence>
<dbReference type="GO" id="GO:0005524">
    <property type="term" value="F:ATP binding"/>
    <property type="evidence" value="ECO:0007669"/>
    <property type="project" value="UniProtKB-KW"/>
</dbReference>